<dbReference type="GO" id="GO:0008855">
    <property type="term" value="F:exodeoxyribonuclease VII activity"/>
    <property type="evidence" value="ECO:0007669"/>
    <property type="project" value="UniProtKB-UniRule"/>
</dbReference>
<comment type="subcellular location">
    <subcellularLocation>
        <location evidence="5 6">Cytoplasm</location>
    </subcellularLocation>
</comment>
<dbReference type="AlphaFoldDB" id="A0A4R3VDT3"/>
<comment type="catalytic activity">
    <reaction evidence="5 6">
        <text>Exonucleolytic cleavage in either 5'- to 3'- or 3'- to 5'-direction to yield nucleoside 5'-phosphates.</text>
        <dbReference type="EC" id="3.1.11.6"/>
    </reaction>
</comment>
<gene>
    <name evidence="5" type="primary">xseA</name>
    <name evidence="9" type="ORF">EV671_1003161</name>
</gene>
<dbReference type="GO" id="GO:0009318">
    <property type="term" value="C:exodeoxyribonuclease VII complex"/>
    <property type="evidence" value="ECO:0007669"/>
    <property type="project" value="UniProtKB-UniRule"/>
</dbReference>
<dbReference type="PANTHER" id="PTHR30008:SF0">
    <property type="entry name" value="EXODEOXYRIBONUCLEASE 7 LARGE SUBUNIT"/>
    <property type="match status" value="1"/>
</dbReference>
<evidence type="ECO:0000256" key="6">
    <source>
        <dbReference type="RuleBase" id="RU004355"/>
    </source>
</evidence>
<organism evidence="9 10">
    <name type="scientific">Roseateles saccharophilus</name>
    <name type="common">Pseudomonas saccharophila</name>
    <dbReference type="NCBI Taxonomy" id="304"/>
    <lineage>
        <taxon>Bacteria</taxon>
        <taxon>Pseudomonadati</taxon>
        <taxon>Pseudomonadota</taxon>
        <taxon>Betaproteobacteria</taxon>
        <taxon>Burkholderiales</taxon>
        <taxon>Sphaerotilaceae</taxon>
        <taxon>Roseateles</taxon>
    </lineage>
</organism>
<dbReference type="Pfam" id="PF02601">
    <property type="entry name" value="Exonuc_VII_L"/>
    <property type="match status" value="1"/>
</dbReference>
<feature type="domain" description="Exonuclease VII large subunit C-terminal" evidence="7">
    <location>
        <begin position="137"/>
        <end position="426"/>
    </location>
</feature>
<comment type="function">
    <text evidence="5">Bidirectionally degrades single-stranded DNA into large acid-insoluble oligonucleotides, which are then degraded further into small acid-soluble oligonucleotides.</text>
</comment>
<accession>A0A4R3VDT3</accession>
<evidence type="ECO:0000313" key="10">
    <source>
        <dbReference type="Proteomes" id="UP000295110"/>
    </source>
</evidence>
<evidence type="ECO:0000256" key="5">
    <source>
        <dbReference type="HAMAP-Rule" id="MF_00378"/>
    </source>
</evidence>
<comment type="subunit">
    <text evidence="5">Heterooligomer composed of large and small subunits.</text>
</comment>
<evidence type="ECO:0000259" key="7">
    <source>
        <dbReference type="Pfam" id="PF02601"/>
    </source>
</evidence>
<dbReference type="HAMAP" id="MF_00378">
    <property type="entry name" value="Exonuc_7_L"/>
    <property type="match status" value="1"/>
</dbReference>
<dbReference type="InterPro" id="IPR020579">
    <property type="entry name" value="Exonuc_VII_lsu_C"/>
</dbReference>
<dbReference type="GO" id="GO:0006308">
    <property type="term" value="P:DNA catabolic process"/>
    <property type="evidence" value="ECO:0007669"/>
    <property type="project" value="UniProtKB-UniRule"/>
</dbReference>
<evidence type="ECO:0000256" key="3">
    <source>
        <dbReference type="ARBA" id="ARBA00022801"/>
    </source>
</evidence>
<dbReference type="Pfam" id="PF13742">
    <property type="entry name" value="tRNA_anti_2"/>
    <property type="match status" value="1"/>
</dbReference>
<feature type="domain" description="OB-fold nucleic acid binding" evidence="8">
    <location>
        <begin position="20"/>
        <end position="114"/>
    </location>
</feature>
<evidence type="ECO:0000259" key="8">
    <source>
        <dbReference type="Pfam" id="PF13742"/>
    </source>
</evidence>
<dbReference type="InterPro" id="IPR003753">
    <property type="entry name" value="Exonuc_VII_L"/>
</dbReference>
<dbReference type="InterPro" id="IPR025824">
    <property type="entry name" value="OB-fold_nuc-bd_dom"/>
</dbReference>
<protein>
    <recommendedName>
        <fullName evidence="5">Exodeoxyribonuclease 7 large subunit</fullName>
        <ecNumber evidence="5">3.1.11.6</ecNumber>
    </recommendedName>
    <alternativeName>
        <fullName evidence="5">Exodeoxyribonuclease VII large subunit</fullName>
        <shortName evidence="5">Exonuclease VII large subunit</shortName>
    </alternativeName>
</protein>
<dbReference type="EMBL" id="SMBU01000003">
    <property type="protein sequence ID" value="TCV03506.1"/>
    <property type="molecule type" value="Genomic_DNA"/>
</dbReference>
<name>A0A4R3VDT3_ROSSA</name>
<keyword evidence="4 5" id="KW-0269">Exonuclease</keyword>
<keyword evidence="2 5" id="KW-0540">Nuclease</keyword>
<comment type="similarity">
    <text evidence="5 6">Belongs to the XseA family.</text>
</comment>
<comment type="caution">
    <text evidence="9">The sequence shown here is derived from an EMBL/GenBank/DDBJ whole genome shotgun (WGS) entry which is preliminary data.</text>
</comment>
<dbReference type="GO" id="GO:0003676">
    <property type="term" value="F:nucleic acid binding"/>
    <property type="evidence" value="ECO:0007669"/>
    <property type="project" value="InterPro"/>
</dbReference>
<dbReference type="CDD" id="cd04489">
    <property type="entry name" value="ExoVII_LU_OBF"/>
    <property type="match status" value="1"/>
</dbReference>
<keyword evidence="3 5" id="KW-0378">Hydrolase</keyword>
<dbReference type="PANTHER" id="PTHR30008">
    <property type="entry name" value="EXODEOXYRIBONUCLEASE 7 LARGE SUBUNIT"/>
    <property type="match status" value="1"/>
</dbReference>
<keyword evidence="10" id="KW-1185">Reference proteome</keyword>
<dbReference type="GO" id="GO:0005737">
    <property type="term" value="C:cytoplasm"/>
    <property type="evidence" value="ECO:0007669"/>
    <property type="project" value="UniProtKB-SubCell"/>
</dbReference>
<proteinExistence type="inferred from homology"/>
<sequence>MGLRVIEAREPASGRRVWGVAGLVEAISQSLAERFSVVTVGGEIGGFTRAASGHCYFTLKDADGLAASLRCAMFRRAAAMLDFTPADGALVELRGRVAVYEPRGELQFVVEAMRRAGAGTLYEQFLKLRARLAAEGLFDPEAKRALPLHPRRIGVITSTAGAALHDVLTALARRAPQVEVVVYPSLVQGAEAPPALVNALSTANARAEVDLLLLVRGGGSLEDLWAFNDERVVRAVASSALPVVCGVGHETDVTLCDLAADLRAPTPTAAAELAAPSRETLLTELAGLERGLTLRLDHRLQSLGQRLDRLALRLARPSDALARQRRLLELLAQRAAAAPGRRVELQRQRLEHLAQRHARAQAELLTRHSARLDALQARLQALDPQHVLARGYAWLDDGQGGAVTSVQALRPGGAVRAVLADGSADLQILRVRASPQG</sequence>
<dbReference type="EC" id="3.1.11.6" evidence="5"/>
<evidence type="ECO:0000313" key="9">
    <source>
        <dbReference type="EMBL" id="TCV03506.1"/>
    </source>
</evidence>
<reference evidence="9 10" key="1">
    <citation type="submission" date="2019-03" db="EMBL/GenBank/DDBJ databases">
        <title>Genomic Encyclopedia of Type Strains, Phase IV (KMG-IV): sequencing the most valuable type-strain genomes for metagenomic binning, comparative biology and taxonomic classification.</title>
        <authorList>
            <person name="Goeker M."/>
        </authorList>
    </citation>
    <scope>NUCLEOTIDE SEQUENCE [LARGE SCALE GENOMIC DNA]</scope>
    <source>
        <strain evidence="9 10">DSM 654</strain>
    </source>
</reference>
<evidence type="ECO:0000256" key="2">
    <source>
        <dbReference type="ARBA" id="ARBA00022722"/>
    </source>
</evidence>
<dbReference type="Proteomes" id="UP000295110">
    <property type="component" value="Unassembled WGS sequence"/>
</dbReference>
<dbReference type="NCBIfam" id="TIGR00237">
    <property type="entry name" value="xseA"/>
    <property type="match status" value="1"/>
</dbReference>
<evidence type="ECO:0000256" key="4">
    <source>
        <dbReference type="ARBA" id="ARBA00022839"/>
    </source>
</evidence>
<evidence type="ECO:0000256" key="1">
    <source>
        <dbReference type="ARBA" id="ARBA00022490"/>
    </source>
</evidence>
<keyword evidence="1 5" id="KW-0963">Cytoplasm</keyword>